<keyword evidence="1" id="KW-0472">Membrane</keyword>
<keyword evidence="1" id="KW-0812">Transmembrane</keyword>
<sequence>MIELAGMQLLRAEASVYRNLGLGVLALFAPIFAVLYWLMIPSGTWLWVASAQLVTTLICGAALLGAYRAYVRVGPAGLSERGVLGHVSTVGVSDIANVILVDLYRSDALDTQPQLFVVGHSGELLLRMRGQFWTQEAMDTVADELGAPVVRVSEPLTLLDLNRWKPAMLYWFERRHVTRQAA</sequence>
<evidence type="ECO:0000256" key="1">
    <source>
        <dbReference type="SAM" id="Phobius"/>
    </source>
</evidence>
<dbReference type="AlphaFoldDB" id="A0A4R9AA02"/>
<accession>A0A4R9AA02</accession>
<protein>
    <submittedName>
        <fullName evidence="2">Uncharacterized protein</fullName>
    </submittedName>
</protein>
<gene>
    <name evidence="2" type="ORF">E3T55_04065</name>
</gene>
<name>A0A4R9AA02_9MICO</name>
<reference evidence="2 3" key="1">
    <citation type="submission" date="2019-03" db="EMBL/GenBank/DDBJ databases">
        <title>Genomics of glacier-inhabiting Cryobacterium strains.</title>
        <authorList>
            <person name="Liu Q."/>
            <person name="Xin Y.-H."/>
        </authorList>
    </citation>
    <scope>NUCLEOTIDE SEQUENCE [LARGE SCALE GENOMIC DNA]</scope>
    <source>
        <strain evidence="2 3">Hh14</strain>
    </source>
</reference>
<keyword evidence="3" id="KW-1185">Reference proteome</keyword>
<keyword evidence="1" id="KW-1133">Transmembrane helix</keyword>
<dbReference type="RefSeq" id="WP_166791664.1">
    <property type="nucleotide sequence ID" value="NZ_SOHE01000016.1"/>
</dbReference>
<organism evidence="2 3">
    <name type="scientific">Cryobacterium frigoriphilum</name>
    <dbReference type="NCBI Taxonomy" id="1259150"/>
    <lineage>
        <taxon>Bacteria</taxon>
        <taxon>Bacillati</taxon>
        <taxon>Actinomycetota</taxon>
        <taxon>Actinomycetes</taxon>
        <taxon>Micrococcales</taxon>
        <taxon>Microbacteriaceae</taxon>
        <taxon>Cryobacterium</taxon>
    </lineage>
</organism>
<evidence type="ECO:0000313" key="2">
    <source>
        <dbReference type="EMBL" id="TFD54598.1"/>
    </source>
</evidence>
<feature type="transmembrane region" description="Helical" evidence="1">
    <location>
        <begin position="20"/>
        <end position="39"/>
    </location>
</feature>
<feature type="transmembrane region" description="Helical" evidence="1">
    <location>
        <begin position="45"/>
        <end position="67"/>
    </location>
</feature>
<comment type="caution">
    <text evidence="2">The sequence shown here is derived from an EMBL/GenBank/DDBJ whole genome shotgun (WGS) entry which is preliminary data.</text>
</comment>
<dbReference type="EMBL" id="SOHE01000016">
    <property type="protein sequence ID" value="TFD54598.1"/>
    <property type="molecule type" value="Genomic_DNA"/>
</dbReference>
<proteinExistence type="predicted"/>
<evidence type="ECO:0000313" key="3">
    <source>
        <dbReference type="Proteomes" id="UP000297447"/>
    </source>
</evidence>
<dbReference type="Proteomes" id="UP000297447">
    <property type="component" value="Unassembled WGS sequence"/>
</dbReference>